<organism evidence="1">
    <name type="scientific">marine sediment metagenome</name>
    <dbReference type="NCBI Taxonomy" id="412755"/>
    <lineage>
        <taxon>unclassified sequences</taxon>
        <taxon>metagenomes</taxon>
        <taxon>ecological metagenomes</taxon>
    </lineage>
</organism>
<protein>
    <submittedName>
        <fullName evidence="1">Uncharacterized protein</fullName>
    </submittedName>
</protein>
<reference evidence="1" key="1">
    <citation type="journal article" date="2015" name="Nature">
        <title>Complex archaea that bridge the gap between prokaryotes and eukaryotes.</title>
        <authorList>
            <person name="Spang A."/>
            <person name="Saw J.H."/>
            <person name="Jorgensen S.L."/>
            <person name="Zaremba-Niedzwiedzka K."/>
            <person name="Martijn J."/>
            <person name="Lind A.E."/>
            <person name="van Eijk R."/>
            <person name="Schleper C."/>
            <person name="Guy L."/>
            <person name="Ettema T.J."/>
        </authorList>
    </citation>
    <scope>NUCLEOTIDE SEQUENCE</scope>
</reference>
<comment type="caution">
    <text evidence="1">The sequence shown here is derived from an EMBL/GenBank/DDBJ whole genome shotgun (WGS) entry which is preliminary data.</text>
</comment>
<dbReference type="EMBL" id="LAZR01037850">
    <property type="protein sequence ID" value="KKL21115.1"/>
    <property type="molecule type" value="Genomic_DNA"/>
</dbReference>
<name>A0A0F9BH30_9ZZZZ</name>
<evidence type="ECO:0000313" key="1">
    <source>
        <dbReference type="EMBL" id="KKL21115.1"/>
    </source>
</evidence>
<proteinExistence type="predicted"/>
<sequence>MNSLSPVQEKEVEIVASVSLIKKDESPISMPEVDELVEAVNDKIVEFMEDYHGTYFICGSTRLSSPRREMGTEKFSYKYRKTILNLLDKAKSTKERERLKIKYHSILYDPDSRNKEQK</sequence>
<dbReference type="AlphaFoldDB" id="A0A0F9BH30"/>
<accession>A0A0F9BH30</accession>
<gene>
    <name evidence="1" type="ORF">LCGC14_2448730</name>
</gene>